<dbReference type="AlphaFoldDB" id="A0A9D0Z5R9"/>
<dbReference type="InterPro" id="IPR045886">
    <property type="entry name" value="ThiF/MoeB/HesA"/>
</dbReference>
<name>A0A9D0Z5R9_9FIRM</name>
<dbReference type="CDD" id="cd00755">
    <property type="entry name" value="YgdL_like"/>
    <property type="match status" value="1"/>
</dbReference>
<dbReference type="PANTHER" id="PTHR43267:SF1">
    <property type="entry name" value="TRNA THREONYLCARBAMOYLADENOSINE DEHYDRATASE"/>
    <property type="match status" value="1"/>
</dbReference>
<dbReference type="Pfam" id="PF00899">
    <property type="entry name" value="ThiF"/>
    <property type="match status" value="1"/>
</dbReference>
<sequence length="228" mass="24412">MNEAFSRTAMLLGEEGVAALQTKHVAVFGLGGVGSFCAEALARAGVGALTLVDDDTVAESNLNRQLVALRSTLGQPKAQVMAERIRDINPQCRLTVLVQRYTAETREAFFAQPLDFVADCIDSVACKTDLIATAISREIPILSAMGTGNKLDPSKLVLTDLAETSVCPLARVMRRELKKQGIIHHRVLYSTEAPIRVPGATVPGSVAWVPSCAGLMMAGEIIRSLLRP</sequence>
<comment type="caution">
    <text evidence="2">The sequence shown here is derived from an EMBL/GenBank/DDBJ whole genome shotgun (WGS) entry which is preliminary data.</text>
</comment>
<gene>
    <name evidence="2" type="ORF">IAA67_04140</name>
</gene>
<reference evidence="2" key="2">
    <citation type="journal article" date="2021" name="PeerJ">
        <title>Extensive microbial diversity within the chicken gut microbiome revealed by metagenomics and culture.</title>
        <authorList>
            <person name="Gilroy R."/>
            <person name="Ravi A."/>
            <person name="Getino M."/>
            <person name="Pursley I."/>
            <person name="Horton D.L."/>
            <person name="Alikhan N.F."/>
            <person name="Baker D."/>
            <person name="Gharbi K."/>
            <person name="Hall N."/>
            <person name="Watson M."/>
            <person name="Adriaenssens E.M."/>
            <person name="Foster-Nyarko E."/>
            <person name="Jarju S."/>
            <person name="Secka A."/>
            <person name="Antonio M."/>
            <person name="Oren A."/>
            <person name="Chaudhuri R.R."/>
            <person name="La Ragione R."/>
            <person name="Hildebrand F."/>
            <person name="Pallen M.J."/>
        </authorList>
    </citation>
    <scope>NUCLEOTIDE SEQUENCE</scope>
    <source>
        <strain evidence="2">ChiSjej2B20-13462</strain>
    </source>
</reference>
<evidence type="ECO:0000259" key="1">
    <source>
        <dbReference type="Pfam" id="PF00899"/>
    </source>
</evidence>
<dbReference type="SUPFAM" id="SSF69572">
    <property type="entry name" value="Activating enzymes of the ubiquitin-like proteins"/>
    <property type="match status" value="1"/>
</dbReference>
<organism evidence="2 3">
    <name type="scientific">Candidatus Avoscillospira stercorigallinarum</name>
    <dbReference type="NCBI Taxonomy" id="2840708"/>
    <lineage>
        <taxon>Bacteria</taxon>
        <taxon>Bacillati</taxon>
        <taxon>Bacillota</taxon>
        <taxon>Clostridia</taxon>
        <taxon>Eubacteriales</taxon>
        <taxon>Oscillospiraceae</taxon>
        <taxon>Oscillospiraceae incertae sedis</taxon>
        <taxon>Candidatus Avoscillospira</taxon>
    </lineage>
</organism>
<dbReference type="GO" id="GO:0061503">
    <property type="term" value="F:tRNA threonylcarbamoyladenosine dehydratase"/>
    <property type="evidence" value="ECO:0007669"/>
    <property type="project" value="TreeGrafter"/>
</dbReference>
<reference evidence="2" key="1">
    <citation type="submission" date="2020-10" db="EMBL/GenBank/DDBJ databases">
        <authorList>
            <person name="Gilroy R."/>
        </authorList>
    </citation>
    <scope>NUCLEOTIDE SEQUENCE</scope>
    <source>
        <strain evidence="2">ChiSjej2B20-13462</strain>
    </source>
</reference>
<protein>
    <submittedName>
        <fullName evidence="2">tRNA threonylcarbamoyladenosine dehydratase</fullName>
    </submittedName>
</protein>
<dbReference type="EMBL" id="DVFN01000063">
    <property type="protein sequence ID" value="HIQ69504.1"/>
    <property type="molecule type" value="Genomic_DNA"/>
</dbReference>
<dbReference type="GO" id="GO:0061504">
    <property type="term" value="P:cyclic threonylcarbamoyladenosine biosynthetic process"/>
    <property type="evidence" value="ECO:0007669"/>
    <property type="project" value="TreeGrafter"/>
</dbReference>
<dbReference type="Proteomes" id="UP000886874">
    <property type="component" value="Unassembled WGS sequence"/>
</dbReference>
<dbReference type="GO" id="GO:0008641">
    <property type="term" value="F:ubiquitin-like modifier activating enzyme activity"/>
    <property type="evidence" value="ECO:0007669"/>
    <property type="project" value="InterPro"/>
</dbReference>
<evidence type="ECO:0000313" key="2">
    <source>
        <dbReference type="EMBL" id="HIQ69504.1"/>
    </source>
</evidence>
<dbReference type="PANTHER" id="PTHR43267">
    <property type="entry name" value="TRNA THREONYLCARBAMOYLADENOSINE DEHYDRATASE"/>
    <property type="match status" value="1"/>
</dbReference>
<feature type="domain" description="THIF-type NAD/FAD binding fold" evidence="1">
    <location>
        <begin position="6"/>
        <end position="226"/>
    </location>
</feature>
<dbReference type="Gene3D" id="3.40.50.720">
    <property type="entry name" value="NAD(P)-binding Rossmann-like Domain"/>
    <property type="match status" value="1"/>
</dbReference>
<proteinExistence type="predicted"/>
<evidence type="ECO:0000313" key="3">
    <source>
        <dbReference type="Proteomes" id="UP000886874"/>
    </source>
</evidence>
<accession>A0A9D0Z5R9</accession>
<dbReference type="InterPro" id="IPR035985">
    <property type="entry name" value="Ubiquitin-activating_enz"/>
</dbReference>
<dbReference type="InterPro" id="IPR000594">
    <property type="entry name" value="ThiF_NAD_FAD-bd"/>
</dbReference>